<name>A0A062XL85_9BACT</name>
<dbReference type="EMBL" id="JMFG01000023">
    <property type="protein sequence ID" value="KDA53312.1"/>
    <property type="molecule type" value="Genomic_DNA"/>
</dbReference>
<reference evidence="1 2" key="1">
    <citation type="submission" date="2014-04" db="EMBL/GenBank/DDBJ databases">
        <title>The Genome Sequence of Thermoanaerobaculum aquaticum MP-01, The First Cultivated Group 23 Acidobacterium.</title>
        <authorList>
            <person name="Stamps B.W."/>
            <person name="Losey N.A."/>
            <person name="Lawson P.A."/>
            <person name="Stevenson B.S."/>
        </authorList>
    </citation>
    <scope>NUCLEOTIDE SEQUENCE [LARGE SCALE GENOMIC DNA]</scope>
    <source>
        <strain evidence="1 2">MP-01</strain>
    </source>
</reference>
<evidence type="ECO:0000313" key="2">
    <source>
        <dbReference type="Proteomes" id="UP000027284"/>
    </source>
</evidence>
<evidence type="ECO:0000313" key="1">
    <source>
        <dbReference type="EMBL" id="KDA53312.1"/>
    </source>
</evidence>
<proteinExistence type="predicted"/>
<gene>
    <name evidence="1" type="ORF">EG19_06065</name>
</gene>
<organism evidence="1 2">
    <name type="scientific">Thermoanaerobaculum aquaticum</name>
    <dbReference type="NCBI Taxonomy" id="1312852"/>
    <lineage>
        <taxon>Bacteria</taxon>
        <taxon>Pseudomonadati</taxon>
        <taxon>Acidobacteriota</taxon>
        <taxon>Thermoanaerobaculia</taxon>
        <taxon>Thermoanaerobaculales</taxon>
        <taxon>Thermoanaerobaculaceae</taxon>
        <taxon>Thermoanaerobaculum</taxon>
    </lineage>
</organism>
<dbReference type="RefSeq" id="WP_038049842.1">
    <property type="nucleotide sequence ID" value="NZ_JMFG01000023.1"/>
</dbReference>
<dbReference type="STRING" id="1312852.EG19_06065"/>
<keyword evidence="2" id="KW-1185">Reference proteome</keyword>
<dbReference type="Proteomes" id="UP000027284">
    <property type="component" value="Unassembled WGS sequence"/>
</dbReference>
<comment type="caution">
    <text evidence="1">The sequence shown here is derived from an EMBL/GenBank/DDBJ whole genome shotgun (WGS) entry which is preliminary data.</text>
</comment>
<protein>
    <submittedName>
        <fullName evidence="1">Uncharacterized protein</fullName>
    </submittedName>
</protein>
<accession>A0A062XL85</accession>
<sequence>MGRFLSLLALVVAMAVGLWLFSQKASKDVQRVTTWQVEGEKSAQPASLDWREAQESLARLDSLLAASEPAPQELSAIAQKAAQWVAGSRPGSPEYRLAVAWRAACLALAQAGPDASDPQRQKARAELAVARAVLAGESPGSVTHGIQDQLKNVQVEHGEQVQKALEETAP</sequence>
<dbReference type="AlphaFoldDB" id="A0A062XL85"/>